<dbReference type="NCBIfam" id="TIGR03694">
    <property type="entry name" value="exosort_acyl"/>
    <property type="match status" value="1"/>
</dbReference>
<dbReference type="STRING" id="856793.MICA_2288"/>
<keyword evidence="2" id="KW-1185">Reference proteome</keyword>
<protein>
    <recommendedName>
        <fullName evidence="3">PEP-CTERM/exosortase system-associated acyltransferase</fullName>
    </recommendedName>
</protein>
<dbReference type="KEGG" id="mai:MICA_2288"/>
<evidence type="ECO:0000313" key="2">
    <source>
        <dbReference type="Proteomes" id="UP000009286"/>
    </source>
</evidence>
<dbReference type="Gene3D" id="3.40.630.30">
    <property type="match status" value="1"/>
</dbReference>
<dbReference type="SUPFAM" id="SSF55729">
    <property type="entry name" value="Acyl-CoA N-acyltransferases (Nat)"/>
    <property type="match status" value="1"/>
</dbReference>
<evidence type="ECO:0008006" key="3">
    <source>
        <dbReference type="Google" id="ProtNLM"/>
    </source>
</evidence>
<dbReference type="Proteomes" id="UP000009286">
    <property type="component" value="Chromosome"/>
</dbReference>
<dbReference type="AlphaFoldDB" id="G2KT47"/>
<gene>
    <name evidence="1" type="ordered locus">MICA_2288</name>
</gene>
<sequence>MKLNFKPKQFYLEVSTMSTQDFLATCLDSVRSKSFYPAYQKAFRIIQADTNALKEIVFRLRYEIYCVDNDMEQTSGASTSAMEKDAFDDNSLHYLLYHKMTDEPVGTVRVVMPRTDRPLSSFPLQFVCDHPLLHMPDRVHRFCEVSRLCMTRDFRRRPGDGRVLPSYNEQDQAVRMNADGTTVFIRRVIPFAPLGLLRAAFEGALDNGLTDCVCVMDPDQLYALQRIGLSYRVLGPRLDIGGQQQPIIFNIKHALDNMILQNPPCWEIVSDRGRLHIKANELDQNQWQDQIFDQQCMDMIFERLTTPPPRV</sequence>
<dbReference type="InterPro" id="IPR016181">
    <property type="entry name" value="Acyl_CoA_acyltransferase"/>
</dbReference>
<dbReference type="OrthoDB" id="582214at2"/>
<dbReference type="EMBL" id="CP002382">
    <property type="protein sequence ID" value="AEP10591.1"/>
    <property type="molecule type" value="Genomic_DNA"/>
</dbReference>
<organism evidence="1 2">
    <name type="scientific">Micavibrio aeruginosavorus (strain ARL-13)</name>
    <dbReference type="NCBI Taxonomy" id="856793"/>
    <lineage>
        <taxon>Bacteria</taxon>
        <taxon>Pseudomonadati</taxon>
        <taxon>Bdellovibrionota</taxon>
        <taxon>Bdellovibrionia</taxon>
        <taxon>Bdellovibrionales</taxon>
        <taxon>Pseudobdellovibrionaceae</taxon>
        <taxon>Micavibrio</taxon>
    </lineage>
</organism>
<dbReference type="Pfam" id="PF13444">
    <property type="entry name" value="Acetyltransf_5"/>
    <property type="match status" value="1"/>
</dbReference>
<dbReference type="InterPro" id="IPR022484">
    <property type="entry name" value="PEP-CTERM/exosrtase_acylTfrase"/>
</dbReference>
<dbReference type="eggNOG" id="COG3916">
    <property type="taxonomic scope" value="Bacteria"/>
</dbReference>
<accession>G2KT47</accession>
<reference evidence="1 2" key="1">
    <citation type="journal article" date="2011" name="BMC Genomics">
        <title>Genomic insights into an obligate epibiotic bacterial predator: Micavibrio aeruginosavorus ARL-13.</title>
        <authorList>
            <person name="Wang Z."/>
            <person name="Kadouri D."/>
            <person name="Wu M."/>
        </authorList>
    </citation>
    <scope>NUCLEOTIDE SEQUENCE [LARGE SCALE GENOMIC DNA]</scope>
    <source>
        <strain evidence="1 2">ARL-13</strain>
    </source>
</reference>
<proteinExistence type="predicted"/>
<name>G2KT47_MICAA</name>
<dbReference type="HOGENOM" id="CLU_072758_0_0_5"/>
<evidence type="ECO:0000313" key="1">
    <source>
        <dbReference type="EMBL" id="AEP10591.1"/>
    </source>
</evidence>